<evidence type="ECO:0000313" key="3">
    <source>
        <dbReference type="Proteomes" id="UP000799764"/>
    </source>
</evidence>
<name>A0A9P4U862_9PLEO</name>
<feature type="region of interest" description="Disordered" evidence="1">
    <location>
        <begin position="1"/>
        <end position="25"/>
    </location>
</feature>
<gene>
    <name evidence="2" type="ORF">P171DRAFT_446824</name>
</gene>
<reference evidence="2" key="1">
    <citation type="journal article" date="2020" name="Stud. Mycol.">
        <title>101 Dothideomycetes genomes: a test case for predicting lifestyles and emergence of pathogens.</title>
        <authorList>
            <person name="Haridas S."/>
            <person name="Albert R."/>
            <person name="Binder M."/>
            <person name="Bloem J."/>
            <person name="Labutti K."/>
            <person name="Salamov A."/>
            <person name="Andreopoulos B."/>
            <person name="Baker S."/>
            <person name="Barry K."/>
            <person name="Bills G."/>
            <person name="Bluhm B."/>
            <person name="Cannon C."/>
            <person name="Castanera R."/>
            <person name="Culley D."/>
            <person name="Daum C."/>
            <person name="Ezra D."/>
            <person name="Gonzalez J."/>
            <person name="Henrissat B."/>
            <person name="Kuo A."/>
            <person name="Liang C."/>
            <person name="Lipzen A."/>
            <person name="Lutzoni F."/>
            <person name="Magnuson J."/>
            <person name="Mondo S."/>
            <person name="Nolan M."/>
            <person name="Ohm R."/>
            <person name="Pangilinan J."/>
            <person name="Park H.-J."/>
            <person name="Ramirez L."/>
            <person name="Alfaro M."/>
            <person name="Sun H."/>
            <person name="Tritt A."/>
            <person name="Yoshinaga Y."/>
            <person name="Zwiers L.-H."/>
            <person name="Turgeon B."/>
            <person name="Goodwin S."/>
            <person name="Spatafora J."/>
            <person name="Crous P."/>
            <person name="Grigoriev I."/>
        </authorList>
    </citation>
    <scope>NUCLEOTIDE SEQUENCE</scope>
    <source>
        <strain evidence="2">CBS 690.94</strain>
    </source>
</reference>
<evidence type="ECO:0000256" key="1">
    <source>
        <dbReference type="SAM" id="MobiDB-lite"/>
    </source>
</evidence>
<keyword evidence="3" id="KW-1185">Reference proteome</keyword>
<organism evidence="2 3">
    <name type="scientific">Karstenula rhodostoma CBS 690.94</name>
    <dbReference type="NCBI Taxonomy" id="1392251"/>
    <lineage>
        <taxon>Eukaryota</taxon>
        <taxon>Fungi</taxon>
        <taxon>Dikarya</taxon>
        <taxon>Ascomycota</taxon>
        <taxon>Pezizomycotina</taxon>
        <taxon>Dothideomycetes</taxon>
        <taxon>Pleosporomycetidae</taxon>
        <taxon>Pleosporales</taxon>
        <taxon>Massarineae</taxon>
        <taxon>Didymosphaeriaceae</taxon>
        <taxon>Karstenula</taxon>
    </lineage>
</organism>
<accession>A0A9P4U862</accession>
<protein>
    <submittedName>
        <fullName evidence="2">Uncharacterized protein</fullName>
    </submittedName>
</protein>
<proteinExistence type="predicted"/>
<dbReference type="EMBL" id="MU001506">
    <property type="protein sequence ID" value="KAF2440870.1"/>
    <property type="molecule type" value="Genomic_DNA"/>
</dbReference>
<dbReference type="OrthoDB" id="10543261at2759"/>
<comment type="caution">
    <text evidence="2">The sequence shown here is derived from an EMBL/GenBank/DDBJ whole genome shotgun (WGS) entry which is preliminary data.</text>
</comment>
<feature type="compositionally biased region" description="Polar residues" evidence="1">
    <location>
        <begin position="12"/>
        <end position="24"/>
    </location>
</feature>
<dbReference type="Proteomes" id="UP000799764">
    <property type="component" value="Unassembled WGS sequence"/>
</dbReference>
<dbReference type="AlphaFoldDB" id="A0A9P4U862"/>
<sequence length="196" mass="22435">MGFLSKLKSAFGSKSRQTPKQRNVTCPAERMKQENPEHFTHMRSAHTVPPVRHWTQSREVDYLDYWRGCDEIDIPTSEHAEYLDYWHDFDGTHIAASDDLDHCTYDISEAGGVPSNTPVGIDLFGPRKRGYQSSHVEELVNFELKRSNALRKKPSPSVVYAEYATVDRSVSEPAARLFSWMLHADEPFPSFEDIMA</sequence>
<evidence type="ECO:0000313" key="2">
    <source>
        <dbReference type="EMBL" id="KAF2440870.1"/>
    </source>
</evidence>